<keyword evidence="1" id="KW-0472">Membrane</keyword>
<dbReference type="Proteomes" id="UP000001072">
    <property type="component" value="Unassembled WGS sequence"/>
</dbReference>
<accession>F4SAR7</accession>
<gene>
    <name evidence="2" type="ORF">MELLADRAFT_113688</name>
</gene>
<keyword evidence="1" id="KW-0812">Transmembrane</keyword>
<dbReference type="EMBL" id="GL883180">
    <property type="protein sequence ID" value="EGF98270.1"/>
    <property type="molecule type" value="Genomic_DNA"/>
</dbReference>
<evidence type="ECO:0000313" key="3">
    <source>
        <dbReference type="Proteomes" id="UP000001072"/>
    </source>
</evidence>
<keyword evidence="3" id="KW-1185">Reference proteome</keyword>
<feature type="transmembrane region" description="Helical" evidence="1">
    <location>
        <begin position="72"/>
        <end position="90"/>
    </location>
</feature>
<dbReference type="InParanoid" id="F4SAR7"/>
<dbReference type="RefSeq" id="XP_007418467.1">
    <property type="nucleotide sequence ID" value="XM_007418405.1"/>
</dbReference>
<evidence type="ECO:0000256" key="1">
    <source>
        <dbReference type="SAM" id="Phobius"/>
    </source>
</evidence>
<organism evidence="3">
    <name type="scientific">Melampsora larici-populina (strain 98AG31 / pathotype 3-4-7)</name>
    <name type="common">Poplar leaf rust fungus</name>
    <dbReference type="NCBI Taxonomy" id="747676"/>
    <lineage>
        <taxon>Eukaryota</taxon>
        <taxon>Fungi</taxon>
        <taxon>Dikarya</taxon>
        <taxon>Basidiomycota</taxon>
        <taxon>Pucciniomycotina</taxon>
        <taxon>Pucciniomycetes</taxon>
        <taxon>Pucciniales</taxon>
        <taxon>Melampsoraceae</taxon>
        <taxon>Melampsora</taxon>
    </lineage>
</organism>
<dbReference type="KEGG" id="mlr:MELLADRAFT_113688"/>
<dbReference type="AlphaFoldDB" id="F4SAR7"/>
<proteinExistence type="predicted"/>
<dbReference type="VEuPathDB" id="FungiDB:MELLADRAFT_113688"/>
<protein>
    <submittedName>
        <fullName evidence="2">Uncharacterized protein</fullName>
    </submittedName>
</protein>
<evidence type="ECO:0000313" key="2">
    <source>
        <dbReference type="EMBL" id="EGF98270.1"/>
    </source>
</evidence>
<sequence length="199" mass="22134">MKGGNRKSSTDQREKETHPLIMGTKPVFNSLHPWLSTGIVRQDKIATNANRTGSIKKGTVLRRAREDNLKNISSSIIAIGFASVTWGFLINLDKRFWAAFSMMRAGRFWVGFKVDNLQSERNQKEYTHFLVDNFKQMGGLGAGTSSRGASSFKVTFISELVAVKVQVIYPVVVIEVVPNWAGRKSAILLLCDLGKSVNQ</sequence>
<keyword evidence="1" id="KW-1133">Transmembrane helix</keyword>
<reference evidence="3" key="1">
    <citation type="journal article" date="2011" name="Proc. Natl. Acad. Sci. U.S.A.">
        <title>Obligate biotrophy features unraveled by the genomic analysis of rust fungi.</title>
        <authorList>
            <person name="Duplessis S."/>
            <person name="Cuomo C.A."/>
            <person name="Lin Y.-C."/>
            <person name="Aerts A."/>
            <person name="Tisserant E."/>
            <person name="Veneault-Fourrey C."/>
            <person name="Joly D.L."/>
            <person name="Hacquard S."/>
            <person name="Amselem J."/>
            <person name="Cantarel B.L."/>
            <person name="Chiu R."/>
            <person name="Coutinho P.M."/>
            <person name="Feau N."/>
            <person name="Field M."/>
            <person name="Frey P."/>
            <person name="Gelhaye E."/>
            <person name="Goldberg J."/>
            <person name="Grabherr M.G."/>
            <person name="Kodira C.D."/>
            <person name="Kohler A."/>
            <person name="Kuees U."/>
            <person name="Lindquist E.A."/>
            <person name="Lucas S.M."/>
            <person name="Mago R."/>
            <person name="Mauceli E."/>
            <person name="Morin E."/>
            <person name="Murat C."/>
            <person name="Pangilinan J.L."/>
            <person name="Park R."/>
            <person name="Pearson M."/>
            <person name="Quesneville H."/>
            <person name="Rouhier N."/>
            <person name="Sakthikumar S."/>
            <person name="Salamov A.A."/>
            <person name="Schmutz J."/>
            <person name="Selles B."/>
            <person name="Shapiro H."/>
            <person name="Tanguay P."/>
            <person name="Tuskan G.A."/>
            <person name="Henrissat B."/>
            <person name="Van de Peer Y."/>
            <person name="Rouze P."/>
            <person name="Ellis J.G."/>
            <person name="Dodds P.N."/>
            <person name="Schein J.E."/>
            <person name="Zhong S."/>
            <person name="Hamelin R.C."/>
            <person name="Grigoriev I.V."/>
            <person name="Szabo L.J."/>
            <person name="Martin F."/>
        </authorList>
    </citation>
    <scope>NUCLEOTIDE SEQUENCE [LARGE SCALE GENOMIC DNA]</scope>
    <source>
        <strain evidence="3">98AG31 / pathotype 3-4-7</strain>
    </source>
</reference>
<name>F4SAR7_MELLP</name>
<dbReference type="HOGENOM" id="CLU_1372488_0_0_1"/>
<dbReference type="GeneID" id="18925069"/>